<evidence type="ECO:0000313" key="3">
    <source>
        <dbReference type="EMBL" id="MBD1399031.1"/>
    </source>
</evidence>
<dbReference type="PANTHER" id="PTHR31793">
    <property type="entry name" value="4-HYDROXYBENZOYL-COA THIOESTERASE FAMILY MEMBER"/>
    <property type="match status" value="1"/>
</dbReference>
<keyword evidence="4" id="KW-1185">Reference proteome</keyword>
<comment type="similarity">
    <text evidence="1">Belongs to the 4-hydroxybenzoyl-CoA thioesterase family.</text>
</comment>
<dbReference type="CDD" id="cd00586">
    <property type="entry name" value="4HBT"/>
    <property type="match status" value="1"/>
</dbReference>
<proteinExistence type="inferred from homology"/>
<dbReference type="SUPFAM" id="SSF54637">
    <property type="entry name" value="Thioesterase/thiol ester dehydrase-isomerase"/>
    <property type="match status" value="1"/>
</dbReference>
<dbReference type="RefSeq" id="WP_191185157.1">
    <property type="nucleotide sequence ID" value="NZ_JACXAJ010000014.1"/>
</dbReference>
<sequence>MERNYEKILESTALIRFEDCDPFGHLNNGRYIDYYLNAREDQVRDNYGLDIYAMAKTTGRAWVVASNQLAYLREVKFMETVKIKTCLRWFNGSDLLMEGQMVDIHTGAIISVIWTRFAYIDIRKGQKATHEDELVALFNKVAVLGEGKREAYFEDRVKELRQESAAQAVAPQV</sequence>
<reference evidence="3 4" key="1">
    <citation type="submission" date="2020-09" db="EMBL/GenBank/DDBJ databases">
        <title>Genome sequencing and assembly of Pontibacter sp.</title>
        <authorList>
            <person name="Chhetri G."/>
        </authorList>
    </citation>
    <scope>NUCLEOTIDE SEQUENCE [LARGE SCALE GENOMIC DNA]</scope>
    <source>
        <strain evidence="3 4">JH31</strain>
    </source>
</reference>
<dbReference type="Pfam" id="PF13279">
    <property type="entry name" value="4HBT_2"/>
    <property type="match status" value="1"/>
</dbReference>
<organism evidence="3 4">
    <name type="scientific">Pontibacter aquaedesilientis</name>
    <dbReference type="NCBI Taxonomy" id="2766980"/>
    <lineage>
        <taxon>Bacteria</taxon>
        <taxon>Pseudomonadati</taxon>
        <taxon>Bacteroidota</taxon>
        <taxon>Cytophagia</taxon>
        <taxon>Cytophagales</taxon>
        <taxon>Hymenobacteraceae</taxon>
        <taxon>Pontibacter</taxon>
    </lineage>
</organism>
<keyword evidence="2" id="KW-0378">Hydrolase</keyword>
<dbReference type="EMBL" id="JACXAJ010000014">
    <property type="protein sequence ID" value="MBD1399031.1"/>
    <property type="molecule type" value="Genomic_DNA"/>
</dbReference>
<dbReference type="Gene3D" id="3.10.129.10">
    <property type="entry name" value="Hotdog Thioesterase"/>
    <property type="match status" value="1"/>
</dbReference>
<dbReference type="Proteomes" id="UP000625551">
    <property type="component" value="Unassembled WGS sequence"/>
</dbReference>
<evidence type="ECO:0000256" key="2">
    <source>
        <dbReference type="ARBA" id="ARBA00022801"/>
    </source>
</evidence>
<dbReference type="PANTHER" id="PTHR31793:SF27">
    <property type="entry name" value="NOVEL THIOESTERASE SUPERFAMILY DOMAIN AND SAPOSIN A-TYPE DOMAIN CONTAINING PROTEIN (0610012H03RIK)"/>
    <property type="match status" value="1"/>
</dbReference>
<gene>
    <name evidence="3" type="ORF">H9Q13_17830</name>
</gene>
<evidence type="ECO:0000313" key="4">
    <source>
        <dbReference type="Proteomes" id="UP000625551"/>
    </source>
</evidence>
<evidence type="ECO:0000256" key="1">
    <source>
        <dbReference type="ARBA" id="ARBA00005953"/>
    </source>
</evidence>
<name>A0ABR7XM29_9BACT</name>
<comment type="caution">
    <text evidence="3">The sequence shown here is derived from an EMBL/GenBank/DDBJ whole genome shotgun (WGS) entry which is preliminary data.</text>
</comment>
<accession>A0ABR7XM29</accession>
<dbReference type="InterPro" id="IPR029069">
    <property type="entry name" value="HotDog_dom_sf"/>
</dbReference>
<protein>
    <submittedName>
        <fullName evidence="3">Acyl-CoA thioesterase</fullName>
    </submittedName>
</protein>
<dbReference type="InterPro" id="IPR050563">
    <property type="entry name" value="4-hydroxybenzoyl-CoA_TE"/>
</dbReference>